<protein>
    <recommendedName>
        <fullName evidence="5">Cell wall-binding repeat protein</fullName>
    </recommendedName>
</protein>
<feature type="compositionally biased region" description="Gly residues" evidence="2">
    <location>
        <begin position="1"/>
        <end position="35"/>
    </location>
</feature>
<keyword evidence="1" id="KW-0677">Repeat</keyword>
<dbReference type="SUPFAM" id="SSF69360">
    <property type="entry name" value="Cell wall binding repeat"/>
    <property type="match status" value="1"/>
</dbReference>
<reference evidence="3 4" key="1">
    <citation type="submission" date="2013-01" db="EMBL/GenBank/DDBJ databases">
        <title>The Genome Sequence of Clostridium bolteae 90B8.</title>
        <authorList>
            <consortium name="The Broad Institute Genome Sequencing Platform"/>
            <person name="Earl A."/>
            <person name="Ward D."/>
            <person name="Feldgarden M."/>
            <person name="Gevers D."/>
            <person name="Courvalin P."/>
            <person name="Lambert T."/>
            <person name="Walker B."/>
            <person name="Young S.K."/>
            <person name="Zeng Q."/>
            <person name="Gargeya S."/>
            <person name="Fitzgerald M."/>
            <person name="Haas B."/>
            <person name="Abouelleil A."/>
            <person name="Alvarado L."/>
            <person name="Arachchi H.M."/>
            <person name="Berlin A.M."/>
            <person name="Chapman S.B."/>
            <person name="Dewar J."/>
            <person name="Goldberg J."/>
            <person name="Griggs A."/>
            <person name="Gujja S."/>
            <person name="Hansen M."/>
            <person name="Howarth C."/>
            <person name="Imamovic A."/>
            <person name="Larimer J."/>
            <person name="McCowan C."/>
            <person name="Murphy C."/>
            <person name="Neiman D."/>
            <person name="Pearson M."/>
            <person name="Priest M."/>
            <person name="Roberts A."/>
            <person name="Saif S."/>
            <person name="Shea T."/>
            <person name="Sisk P."/>
            <person name="Sykes S."/>
            <person name="Wortman J."/>
            <person name="Nusbaum C."/>
            <person name="Birren B."/>
        </authorList>
    </citation>
    <scope>NUCLEOTIDE SEQUENCE [LARGE SCALE GENOMIC DNA]</scope>
    <source>
        <strain evidence="3 4">90B8</strain>
    </source>
</reference>
<dbReference type="Gene3D" id="2.10.270.10">
    <property type="entry name" value="Cholin Binding"/>
    <property type="match status" value="1"/>
</dbReference>
<dbReference type="InterPro" id="IPR018337">
    <property type="entry name" value="Cell_wall/Cho-bd_repeat"/>
</dbReference>
<dbReference type="AlphaFoldDB" id="R0B207"/>
<gene>
    <name evidence="3" type="ORF">HMPREF1097_01032</name>
</gene>
<evidence type="ECO:0000256" key="1">
    <source>
        <dbReference type="ARBA" id="ARBA00022737"/>
    </source>
</evidence>
<proteinExistence type="predicted"/>
<evidence type="ECO:0000313" key="3">
    <source>
        <dbReference type="EMBL" id="ENZ42728.1"/>
    </source>
</evidence>
<organism evidence="3 4">
    <name type="scientific">Enterocloster bolteae 90B8</name>
    <dbReference type="NCBI Taxonomy" id="997897"/>
    <lineage>
        <taxon>Bacteria</taxon>
        <taxon>Bacillati</taxon>
        <taxon>Bacillota</taxon>
        <taxon>Clostridia</taxon>
        <taxon>Lachnospirales</taxon>
        <taxon>Lachnospiraceae</taxon>
        <taxon>Enterocloster</taxon>
    </lineage>
</organism>
<feature type="non-terminal residue" evidence="3">
    <location>
        <position position="1"/>
    </location>
</feature>
<accession>R0B207</accession>
<dbReference type="EMBL" id="AGYG01000007">
    <property type="protein sequence ID" value="ENZ42728.1"/>
    <property type="molecule type" value="Genomic_DNA"/>
</dbReference>
<evidence type="ECO:0008006" key="5">
    <source>
        <dbReference type="Google" id="ProtNLM"/>
    </source>
</evidence>
<evidence type="ECO:0000313" key="4">
    <source>
        <dbReference type="Proteomes" id="UP000013041"/>
    </source>
</evidence>
<dbReference type="Proteomes" id="UP000013041">
    <property type="component" value="Unassembled WGS sequence"/>
</dbReference>
<comment type="caution">
    <text evidence="3">The sequence shown here is derived from an EMBL/GenBank/DDBJ whole genome shotgun (WGS) entry which is preliminary data.</text>
</comment>
<evidence type="ECO:0000256" key="2">
    <source>
        <dbReference type="SAM" id="MobiDB-lite"/>
    </source>
</evidence>
<feature type="region of interest" description="Disordered" evidence="2">
    <location>
        <begin position="1"/>
        <end position="41"/>
    </location>
</feature>
<dbReference type="PATRIC" id="fig|997897.5.peg.1100"/>
<name>R0B207_9FIRM</name>
<sequence>NPGGGNPGGGSGGSGGAGGSGGSKGFSGGGHGPGSDGAENSYRTYLDGTEGIWNNVDQTNHKWAFVLNSGTRIKDSWANIRYTHNGSSQIATYHFDREGIMDSGWFLDQDTDNWYFLSNVHDGWFGRMTKGWHYDDDDGRWYYLSPFTGVMLMGWQKIDGIWYYLTADSQQKTWTFNEGSKRWEYTNQNGRPLGSLYINEMTPDGYQVDENGAWTRETP</sequence>
<dbReference type="HOGENOM" id="CLU_1263896_0_0_9"/>
<dbReference type="Pfam" id="PF01473">
    <property type="entry name" value="Choline_bind_1"/>
    <property type="match status" value="1"/>
</dbReference>